<keyword evidence="5" id="KW-1185">Reference proteome</keyword>
<reference evidence="5" key="1">
    <citation type="journal article" date="2019" name="Int. J. Syst. Evol. Microbiol.">
        <title>The Global Catalogue of Microorganisms (GCM) 10K type strain sequencing project: providing services to taxonomists for standard genome sequencing and annotation.</title>
        <authorList>
            <consortium name="The Broad Institute Genomics Platform"/>
            <consortium name="The Broad Institute Genome Sequencing Center for Infectious Disease"/>
            <person name="Wu L."/>
            <person name="Ma J."/>
        </authorList>
    </citation>
    <scope>NUCLEOTIDE SEQUENCE [LARGE SCALE GENOMIC DNA]</scope>
    <source>
        <strain evidence="5">CGMCC 4.1467</strain>
    </source>
</reference>
<feature type="chain" id="PRO_5045536029" evidence="1">
    <location>
        <begin position="26"/>
        <end position="515"/>
    </location>
</feature>
<comment type="caution">
    <text evidence="4">The sequence shown here is derived from an EMBL/GenBank/DDBJ whole genome shotgun (WGS) entry which is preliminary data.</text>
</comment>
<protein>
    <submittedName>
        <fullName evidence="4">DUF1254 domain-containing protein</fullName>
    </submittedName>
</protein>
<evidence type="ECO:0000313" key="4">
    <source>
        <dbReference type="EMBL" id="MFC7336465.1"/>
    </source>
</evidence>
<accession>A0ABW2L5N3</accession>
<dbReference type="Pfam" id="PF06863">
    <property type="entry name" value="DUF1254"/>
    <property type="match status" value="1"/>
</dbReference>
<dbReference type="InterPro" id="IPR037050">
    <property type="entry name" value="DUF1254_sf"/>
</dbReference>
<feature type="domain" description="DUF1214" evidence="2">
    <location>
        <begin position="392"/>
        <end position="498"/>
    </location>
</feature>
<evidence type="ECO:0000313" key="5">
    <source>
        <dbReference type="Proteomes" id="UP001596472"/>
    </source>
</evidence>
<dbReference type="Pfam" id="PF06742">
    <property type="entry name" value="DUF1214"/>
    <property type="match status" value="1"/>
</dbReference>
<gene>
    <name evidence="4" type="ORF">ACFQY0_04685</name>
</gene>
<dbReference type="SUPFAM" id="SSF160935">
    <property type="entry name" value="VPA0735-like"/>
    <property type="match status" value="1"/>
</dbReference>
<dbReference type="Gene3D" id="2.60.40.1610">
    <property type="entry name" value="Domain of unknown function DUF1254"/>
    <property type="match status" value="1"/>
</dbReference>
<dbReference type="Gene3D" id="1.10.3360.10">
    <property type="entry name" value="VPA0735-like domain"/>
    <property type="match status" value="1"/>
</dbReference>
<feature type="domain" description="DUF1254" evidence="3">
    <location>
        <begin position="111"/>
        <end position="238"/>
    </location>
</feature>
<sequence>MKPNTIAPTAFAAVAFSLTCGSALGQDTPGYNEKIPAKIMTPDKVETSIGTLRFADGIPDAETTQKLYDNLDTLRAVETFLNFIPATSIEGLRLGQIARGATECHQVLIFQDLLDSNPLFLTGNTDTVYCLGFLDLKKDGPTVVEVPPGCGPGTCDDAFFRFVIDMGIPGPDRGQGGKYLIVPPGYQGEVPKDKKDGGDYYVAHSRSYVNWVPLRGFLVDGKPDAAVKMFKDGVKIYPLSKADNLPAMEFIDSSRADFNTVHANSYEFYEELNTVIQREPIGFIDPELRGIAASIGIVKGEAFAPDARMKKILTDAVALGNGTARAIAFRNRDPRAKIYEDSQWTTGFIGDDYRWLDGNGLSGRDLDARTYFFYLATVNTPAMAMKMVGKGSQYALAFVDKEGEPFDGSKNYKLHIPANAPAKNFWSVVVYDPQTRSELQTSQPFPSKNNKRDHLVENADGSVDLYFGPKAPEGKEANWIATEPSKGWFTVLRLYGPLEPWFDKTWRPGEVELVK</sequence>
<dbReference type="InterPro" id="IPR010621">
    <property type="entry name" value="DUF1214"/>
</dbReference>
<keyword evidence="1" id="KW-0732">Signal</keyword>
<organism evidence="4 5">
    <name type="scientific">Haloferula chungangensis</name>
    <dbReference type="NCBI Taxonomy" id="1048331"/>
    <lineage>
        <taxon>Bacteria</taxon>
        <taxon>Pseudomonadati</taxon>
        <taxon>Verrucomicrobiota</taxon>
        <taxon>Verrucomicrobiia</taxon>
        <taxon>Verrucomicrobiales</taxon>
        <taxon>Verrucomicrobiaceae</taxon>
        <taxon>Haloferula</taxon>
    </lineage>
</organism>
<evidence type="ECO:0000259" key="2">
    <source>
        <dbReference type="Pfam" id="PF06742"/>
    </source>
</evidence>
<dbReference type="InterPro" id="IPR010679">
    <property type="entry name" value="DUF1254"/>
</dbReference>
<evidence type="ECO:0000256" key="1">
    <source>
        <dbReference type="SAM" id="SignalP"/>
    </source>
</evidence>
<dbReference type="RefSeq" id="WP_379709696.1">
    <property type="nucleotide sequence ID" value="NZ_JBHTBS010000002.1"/>
</dbReference>
<dbReference type="InterPro" id="IPR037049">
    <property type="entry name" value="DUF1214_C_sf"/>
</dbReference>
<dbReference type="Proteomes" id="UP001596472">
    <property type="component" value="Unassembled WGS sequence"/>
</dbReference>
<evidence type="ECO:0000259" key="3">
    <source>
        <dbReference type="Pfam" id="PF06863"/>
    </source>
</evidence>
<name>A0ABW2L5N3_9BACT</name>
<proteinExistence type="predicted"/>
<dbReference type="Gene3D" id="2.60.120.600">
    <property type="entry name" value="Domain of unknown function DUF1214, C-terminal domain"/>
    <property type="match status" value="1"/>
</dbReference>
<feature type="signal peptide" evidence="1">
    <location>
        <begin position="1"/>
        <end position="25"/>
    </location>
</feature>
<dbReference type="EMBL" id="JBHTBS010000002">
    <property type="protein sequence ID" value="MFC7336465.1"/>
    <property type="molecule type" value="Genomic_DNA"/>
</dbReference>
<dbReference type="PANTHER" id="PTHR36509:SF3">
    <property type="entry name" value="SIGNAL PEPTIDE PROTEIN"/>
    <property type="match status" value="1"/>
</dbReference>
<dbReference type="PANTHER" id="PTHR36509">
    <property type="entry name" value="BLL3101 PROTEIN"/>
    <property type="match status" value="1"/>
</dbReference>